<gene>
    <name evidence="2" type="ORF">Acr_05g0000180</name>
</gene>
<organism evidence="2 3">
    <name type="scientific">Actinidia rufa</name>
    <dbReference type="NCBI Taxonomy" id="165716"/>
    <lineage>
        <taxon>Eukaryota</taxon>
        <taxon>Viridiplantae</taxon>
        <taxon>Streptophyta</taxon>
        <taxon>Embryophyta</taxon>
        <taxon>Tracheophyta</taxon>
        <taxon>Spermatophyta</taxon>
        <taxon>Magnoliopsida</taxon>
        <taxon>eudicotyledons</taxon>
        <taxon>Gunneridae</taxon>
        <taxon>Pentapetalae</taxon>
        <taxon>asterids</taxon>
        <taxon>Ericales</taxon>
        <taxon>Actinidiaceae</taxon>
        <taxon>Actinidia</taxon>
    </lineage>
</organism>
<evidence type="ECO:0000313" key="2">
    <source>
        <dbReference type="EMBL" id="GFY86379.1"/>
    </source>
</evidence>
<accession>A0A7J0EKC7</accession>
<proteinExistence type="predicted"/>
<evidence type="ECO:0000256" key="1">
    <source>
        <dbReference type="SAM" id="MobiDB-lite"/>
    </source>
</evidence>
<keyword evidence="3" id="KW-1185">Reference proteome</keyword>
<comment type="caution">
    <text evidence="2">The sequence shown here is derived from an EMBL/GenBank/DDBJ whole genome shotgun (WGS) entry which is preliminary data.</text>
</comment>
<reference evidence="2 3" key="1">
    <citation type="submission" date="2019-07" db="EMBL/GenBank/DDBJ databases">
        <title>De Novo Assembly of kiwifruit Actinidia rufa.</title>
        <authorList>
            <person name="Sugita-Konishi S."/>
            <person name="Sato K."/>
            <person name="Mori E."/>
            <person name="Abe Y."/>
            <person name="Kisaki G."/>
            <person name="Hamano K."/>
            <person name="Suezawa K."/>
            <person name="Otani M."/>
            <person name="Fukuda T."/>
            <person name="Manabe T."/>
            <person name="Gomi K."/>
            <person name="Tabuchi M."/>
            <person name="Akimitsu K."/>
            <person name="Kataoka I."/>
        </authorList>
    </citation>
    <scope>NUCLEOTIDE SEQUENCE [LARGE SCALE GENOMIC DNA]</scope>
    <source>
        <strain evidence="3">cv. Fuchu</strain>
    </source>
</reference>
<feature type="region of interest" description="Disordered" evidence="1">
    <location>
        <begin position="83"/>
        <end position="108"/>
    </location>
</feature>
<evidence type="ECO:0000313" key="3">
    <source>
        <dbReference type="Proteomes" id="UP000585474"/>
    </source>
</evidence>
<dbReference type="AlphaFoldDB" id="A0A7J0EKC7"/>
<dbReference type="EMBL" id="BJWL01000005">
    <property type="protein sequence ID" value="GFY86379.1"/>
    <property type="molecule type" value="Genomic_DNA"/>
</dbReference>
<protein>
    <submittedName>
        <fullName evidence="2">Uncharacterized protein</fullName>
    </submittedName>
</protein>
<name>A0A7J0EKC7_9ERIC</name>
<feature type="compositionally biased region" description="Basic and acidic residues" evidence="1">
    <location>
        <begin position="98"/>
        <end position="108"/>
    </location>
</feature>
<dbReference type="OrthoDB" id="787091at2759"/>
<dbReference type="Proteomes" id="UP000585474">
    <property type="component" value="Unassembled WGS sequence"/>
</dbReference>
<sequence>MAMEITSRSVRLGHRASSIRLRRSCSSVLVSELVSSEIGKITGYERLSGFDERQRKTRSWAFLSKAFNFWKVGGGGGGVIRRREAEGKKKTRSSWLPDPDRRWPVQGW</sequence>